<dbReference type="Proteomes" id="UP000316621">
    <property type="component" value="Chromosome 8"/>
</dbReference>
<organism evidence="7 8">
    <name type="scientific">Papaver somniferum</name>
    <name type="common">Opium poppy</name>
    <dbReference type="NCBI Taxonomy" id="3469"/>
    <lineage>
        <taxon>Eukaryota</taxon>
        <taxon>Viridiplantae</taxon>
        <taxon>Streptophyta</taxon>
        <taxon>Embryophyta</taxon>
        <taxon>Tracheophyta</taxon>
        <taxon>Spermatophyta</taxon>
        <taxon>Magnoliopsida</taxon>
        <taxon>Ranunculales</taxon>
        <taxon>Papaveraceae</taxon>
        <taxon>Papaveroideae</taxon>
        <taxon>Papaver</taxon>
    </lineage>
</organism>
<dbReference type="InterPro" id="IPR013201">
    <property type="entry name" value="Prot_inhib_I29"/>
</dbReference>
<accession>A0A4Y7KN17</accession>
<dbReference type="GO" id="GO:0008234">
    <property type="term" value="F:cysteine-type peptidase activity"/>
    <property type="evidence" value="ECO:0007669"/>
    <property type="project" value="InterPro"/>
</dbReference>
<keyword evidence="4" id="KW-0732">Signal</keyword>
<dbReference type="InterPro" id="IPR000668">
    <property type="entry name" value="Peptidase_C1A_C"/>
</dbReference>
<gene>
    <name evidence="7" type="ORF">C5167_049736</name>
</gene>
<evidence type="ECO:0008006" key="9">
    <source>
        <dbReference type="Google" id="ProtNLM"/>
    </source>
</evidence>
<evidence type="ECO:0000256" key="3">
    <source>
        <dbReference type="SAM" id="MobiDB-lite"/>
    </source>
</evidence>
<dbReference type="PRINTS" id="PR00705">
    <property type="entry name" value="PAPAIN"/>
</dbReference>
<dbReference type="AlphaFoldDB" id="A0A4Y7KN17"/>
<feature type="compositionally biased region" description="Pro residues" evidence="3">
    <location>
        <begin position="531"/>
        <end position="544"/>
    </location>
</feature>
<feature type="chain" id="PRO_5021199632" description="Cathepsin propeptide inhibitor domain-containing protein" evidence="4">
    <location>
        <begin position="27"/>
        <end position="570"/>
    </location>
</feature>
<dbReference type="Gene3D" id="3.60.10.10">
    <property type="entry name" value="Endonuclease/exonuclease/phosphatase"/>
    <property type="match status" value="1"/>
</dbReference>
<dbReference type="InterPro" id="IPR036691">
    <property type="entry name" value="Endo/exonu/phosph_ase_sf"/>
</dbReference>
<feature type="domain" description="Peptidase C1A papain C-terminal" evidence="5">
    <location>
        <begin position="144"/>
        <end position="524"/>
    </location>
</feature>
<evidence type="ECO:0000256" key="1">
    <source>
        <dbReference type="ARBA" id="ARBA00008455"/>
    </source>
</evidence>
<keyword evidence="8" id="KW-1185">Reference proteome</keyword>
<evidence type="ECO:0000259" key="6">
    <source>
        <dbReference type="SMART" id="SM00848"/>
    </source>
</evidence>
<reference evidence="7 8" key="1">
    <citation type="journal article" date="2018" name="Science">
        <title>The opium poppy genome and morphinan production.</title>
        <authorList>
            <person name="Guo L."/>
            <person name="Winzer T."/>
            <person name="Yang X."/>
            <person name="Li Y."/>
            <person name="Ning Z."/>
            <person name="He Z."/>
            <person name="Teodor R."/>
            <person name="Lu Y."/>
            <person name="Bowser T.A."/>
            <person name="Graham I.A."/>
            <person name="Ye K."/>
        </authorList>
    </citation>
    <scope>NUCLEOTIDE SEQUENCE [LARGE SCALE GENOMIC DNA]</scope>
    <source>
        <strain evidence="8">cv. HN1</strain>
        <tissue evidence="7">Leaves</tissue>
    </source>
</reference>
<evidence type="ECO:0000259" key="5">
    <source>
        <dbReference type="SMART" id="SM00645"/>
    </source>
</evidence>
<dbReference type="Gene3D" id="1.10.287.2250">
    <property type="match status" value="1"/>
</dbReference>
<dbReference type="PANTHER" id="PTHR12411">
    <property type="entry name" value="CYSTEINE PROTEASE FAMILY C1-RELATED"/>
    <property type="match status" value="1"/>
</dbReference>
<dbReference type="SUPFAM" id="SSF54001">
    <property type="entry name" value="Cysteine proteinases"/>
    <property type="match status" value="2"/>
</dbReference>
<dbReference type="CDD" id="cd02248">
    <property type="entry name" value="Peptidase_C1A"/>
    <property type="match status" value="1"/>
</dbReference>
<dbReference type="Gramene" id="RZC74256">
    <property type="protein sequence ID" value="RZC74256"/>
    <property type="gene ID" value="C5167_049736"/>
</dbReference>
<evidence type="ECO:0000256" key="2">
    <source>
        <dbReference type="ARBA" id="ARBA00023157"/>
    </source>
</evidence>
<protein>
    <recommendedName>
        <fullName evidence="9">Cathepsin propeptide inhibitor domain-containing protein</fullName>
    </recommendedName>
</protein>
<evidence type="ECO:0000256" key="4">
    <source>
        <dbReference type="SAM" id="SignalP"/>
    </source>
</evidence>
<dbReference type="Pfam" id="PF00112">
    <property type="entry name" value="Peptidase_C1"/>
    <property type="match status" value="1"/>
</dbReference>
<feature type="domain" description="Cathepsin propeptide inhibitor" evidence="6">
    <location>
        <begin position="55"/>
        <end position="116"/>
    </location>
</feature>
<dbReference type="PROSITE" id="PS00639">
    <property type="entry name" value="THIOL_PROTEASE_HIS"/>
    <property type="match status" value="1"/>
</dbReference>
<proteinExistence type="inferred from homology"/>
<feature type="region of interest" description="Disordered" evidence="3">
    <location>
        <begin position="523"/>
        <end position="544"/>
    </location>
</feature>
<evidence type="ECO:0000313" key="7">
    <source>
        <dbReference type="EMBL" id="RZC74256.1"/>
    </source>
</evidence>
<dbReference type="GO" id="GO:0006508">
    <property type="term" value="P:proteolysis"/>
    <property type="evidence" value="ECO:0007669"/>
    <property type="project" value="InterPro"/>
</dbReference>
<evidence type="ECO:0000313" key="8">
    <source>
        <dbReference type="Proteomes" id="UP000316621"/>
    </source>
</evidence>
<comment type="similarity">
    <text evidence="1">Belongs to the peptidase C1 family.</text>
</comment>
<dbReference type="Pfam" id="PF08246">
    <property type="entry name" value="Inhibitor_I29"/>
    <property type="match status" value="1"/>
</dbReference>
<dbReference type="InterPro" id="IPR039417">
    <property type="entry name" value="Peptidase_C1A_papain-like"/>
</dbReference>
<name>A0A4Y7KN17_PAPSO</name>
<dbReference type="InterPro" id="IPR013128">
    <property type="entry name" value="Peptidase_C1A"/>
</dbReference>
<sequence length="570" mass="64521">MSGLKIQLVLLYSTFGLLLFSTHCLSLESESAFSIVSHELDHGFATTEERVVEIFEKWREKHGKVYKHEEEKEMRLKSFKKNLNYITKRNRKNKQSDIGQHEVGLNVFADMSNEEFRQTYLPSSKLISKKKENNPHSRMTDCDAPTSMDWRKKGVVTPVKNQRQCANHFLFQVQSDQFDEFFAPELDKHGYQALYKKKTTEVYTGTYAIDGCATFFRRDRFSHVKKYEVEFNKAAQSLTDVVVPITQKKAALSRLLKDNVALIAVLETKFSNHGADTPGKRQPLCAFFSGYVTLFNHAKLYLFCIKEILEINVQQIHTRIRKQQIYTRIWSCWAFSSTGAMEGVNAIVTGELISISEQELVDCDTSCEGCNGGNMDYAFEFVINNGGIDTETDYPYTAKDGTCNITKEEKKAVTIDGYRDVAPEENALFCSVANQPITVAIVASSLDFQLYTGGVYDGDCSSNPKDLDHGVLIVGYGSKDDQDYWIVKNSWGTNWGMEGYVCIKRNTDLEYGVCAINARASYPTKTSVSPSPFPSPINPPPSPPPPSPCPNLLLHFEILWCLFCLRLLRV</sequence>
<dbReference type="PROSITE" id="PS00640">
    <property type="entry name" value="THIOL_PROTEASE_ASN"/>
    <property type="match status" value="1"/>
</dbReference>
<dbReference type="InterPro" id="IPR025661">
    <property type="entry name" value="Pept_asp_AS"/>
</dbReference>
<dbReference type="FunFam" id="3.90.70.10:FF:000332">
    <property type="entry name" value="Cathepsin L1"/>
    <property type="match status" value="1"/>
</dbReference>
<dbReference type="Gene3D" id="3.90.70.10">
    <property type="entry name" value="Cysteine proteinases"/>
    <property type="match status" value="1"/>
</dbReference>
<feature type="signal peptide" evidence="4">
    <location>
        <begin position="1"/>
        <end position="26"/>
    </location>
</feature>
<dbReference type="SMART" id="SM00848">
    <property type="entry name" value="Inhibitor_I29"/>
    <property type="match status" value="1"/>
</dbReference>
<dbReference type="STRING" id="3469.A0A4Y7KN17"/>
<dbReference type="EMBL" id="CM010722">
    <property type="protein sequence ID" value="RZC74256.1"/>
    <property type="molecule type" value="Genomic_DNA"/>
</dbReference>
<keyword evidence="2" id="KW-1015">Disulfide bond</keyword>
<dbReference type="SMART" id="SM00645">
    <property type="entry name" value="Pept_C1"/>
    <property type="match status" value="1"/>
</dbReference>
<dbReference type="InterPro" id="IPR025660">
    <property type="entry name" value="Pept_his_AS"/>
</dbReference>
<dbReference type="InterPro" id="IPR038765">
    <property type="entry name" value="Papain-like_cys_pep_sf"/>
</dbReference>